<keyword evidence="3" id="KW-1185">Reference proteome</keyword>
<evidence type="ECO:0000313" key="3">
    <source>
        <dbReference type="Proteomes" id="UP000244090"/>
    </source>
</evidence>
<feature type="transmembrane region" description="Helical" evidence="1">
    <location>
        <begin position="96"/>
        <end position="117"/>
    </location>
</feature>
<keyword evidence="1" id="KW-1133">Transmembrane helix</keyword>
<dbReference type="RefSeq" id="WP_108114850.1">
    <property type="nucleotide sequence ID" value="NZ_QBKT01000004.1"/>
</dbReference>
<evidence type="ECO:0000313" key="2">
    <source>
        <dbReference type="EMBL" id="PTX61634.1"/>
    </source>
</evidence>
<dbReference type="EMBL" id="QBKT01000004">
    <property type="protein sequence ID" value="PTX61634.1"/>
    <property type="molecule type" value="Genomic_DNA"/>
</dbReference>
<keyword evidence="1" id="KW-0812">Transmembrane</keyword>
<name>A0A2T6BZY4_9FLAO</name>
<evidence type="ECO:0000256" key="1">
    <source>
        <dbReference type="SAM" id="Phobius"/>
    </source>
</evidence>
<sequence>MEIYQHCSFCEHKKFDFTTGNLCGITNKKADFIRKCPKIELNINAKNEIARINKEYKKIQDQKVDVFGHLVMFSIIGVVIMVADIFLTQYLYDTGWVSTISIIGIGIGMSAIVYAFAPFYKYREANSVAKDKKKELDNFLALYDYDYEINFEKENPEAAVKLFRSKRSA</sequence>
<gene>
    <name evidence="2" type="ORF">C8N46_104277</name>
</gene>
<proteinExistence type="predicted"/>
<dbReference type="Proteomes" id="UP000244090">
    <property type="component" value="Unassembled WGS sequence"/>
</dbReference>
<protein>
    <submittedName>
        <fullName evidence="2">Uncharacterized protein</fullName>
    </submittedName>
</protein>
<keyword evidence="1" id="KW-0472">Membrane</keyword>
<reference evidence="2 3" key="1">
    <citation type="submission" date="2018-04" db="EMBL/GenBank/DDBJ databases">
        <title>Genomic Encyclopedia of Archaeal and Bacterial Type Strains, Phase II (KMG-II): from individual species to whole genera.</title>
        <authorList>
            <person name="Goeker M."/>
        </authorList>
    </citation>
    <scope>NUCLEOTIDE SEQUENCE [LARGE SCALE GENOMIC DNA]</scope>
    <source>
        <strain evidence="2 3">DSM 25731</strain>
    </source>
</reference>
<accession>A0A2T6BZY4</accession>
<feature type="transmembrane region" description="Helical" evidence="1">
    <location>
        <begin position="66"/>
        <end position="90"/>
    </location>
</feature>
<organism evidence="2 3">
    <name type="scientific">Kordia periserrulae</name>
    <dbReference type="NCBI Taxonomy" id="701523"/>
    <lineage>
        <taxon>Bacteria</taxon>
        <taxon>Pseudomonadati</taxon>
        <taxon>Bacteroidota</taxon>
        <taxon>Flavobacteriia</taxon>
        <taxon>Flavobacteriales</taxon>
        <taxon>Flavobacteriaceae</taxon>
        <taxon>Kordia</taxon>
    </lineage>
</organism>
<dbReference type="AlphaFoldDB" id="A0A2T6BZY4"/>
<comment type="caution">
    <text evidence="2">The sequence shown here is derived from an EMBL/GenBank/DDBJ whole genome shotgun (WGS) entry which is preliminary data.</text>
</comment>
<dbReference type="OrthoDB" id="762068at2"/>